<keyword evidence="2" id="KW-0812">Transmembrane</keyword>
<accession>A0ABW6DEI0</accession>
<feature type="coiled-coil region" evidence="1">
    <location>
        <begin position="93"/>
        <end position="120"/>
    </location>
</feature>
<evidence type="ECO:0000256" key="2">
    <source>
        <dbReference type="SAM" id="Phobius"/>
    </source>
</evidence>
<keyword evidence="2" id="KW-1133">Transmembrane helix</keyword>
<dbReference type="Proteomes" id="UP001598019">
    <property type="component" value="Unassembled WGS sequence"/>
</dbReference>
<comment type="caution">
    <text evidence="3">The sequence shown here is derived from an EMBL/GenBank/DDBJ whole genome shotgun (WGS) entry which is preliminary data.</text>
</comment>
<evidence type="ECO:0000256" key="1">
    <source>
        <dbReference type="SAM" id="Coils"/>
    </source>
</evidence>
<gene>
    <name evidence="3" type="ORF">SKC37_00435</name>
</gene>
<organism evidence="3 4">
    <name type="scientific">Aquirufa esocilacus</name>
    <dbReference type="NCBI Taxonomy" id="3096513"/>
    <lineage>
        <taxon>Bacteria</taxon>
        <taxon>Pseudomonadati</taxon>
        <taxon>Bacteroidota</taxon>
        <taxon>Cytophagia</taxon>
        <taxon>Cytophagales</taxon>
        <taxon>Flectobacillaceae</taxon>
        <taxon>Aquirufa</taxon>
    </lineage>
</organism>
<protein>
    <submittedName>
        <fullName evidence="3">Uncharacterized protein</fullName>
    </submittedName>
</protein>
<proteinExistence type="predicted"/>
<name>A0ABW6DEI0_9BACT</name>
<feature type="transmembrane region" description="Helical" evidence="2">
    <location>
        <begin position="173"/>
        <end position="195"/>
    </location>
</feature>
<keyword evidence="1" id="KW-0175">Coiled coil</keyword>
<keyword evidence="4" id="KW-1185">Reference proteome</keyword>
<evidence type="ECO:0000313" key="4">
    <source>
        <dbReference type="Proteomes" id="UP001598019"/>
    </source>
</evidence>
<evidence type="ECO:0000313" key="3">
    <source>
        <dbReference type="EMBL" id="MFD3407107.1"/>
    </source>
</evidence>
<keyword evidence="2" id="KW-0472">Membrane</keyword>
<reference evidence="3 4" key="1">
    <citation type="submission" date="2024-03" db="EMBL/GenBank/DDBJ databases">
        <title>Aquirufa genome sequencing.</title>
        <authorList>
            <person name="Pitt A."/>
            <person name="Hahn M.W."/>
        </authorList>
    </citation>
    <scope>NUCLEOTIDE SEQUENCE [LARGE SCALE GENOMIC DNA]</scope>
    <source>
        <strain evidence="3 4">HETE-83D</strain>
    </source>
</reference>
<dbReference type="EMBL" id="JBBKXX010000001">
    <property type="protein sequence ID" value="MFD3407107.1"/>
    <property type="molecule type" value="Genomic_DNA"/>
</dbReference>
<dbReference type="RefSeq" id="WP_377979574.1">
    <property type="nucleotide sequence ID" value="NZ_JBBKXX010000001.1"/>
</dbReference>
<sequence length="196" mass="23105">MIYQEMYGYFTIENPREQAKAWDTLSPKVKDYIEAFYDLLGDMDNPPLYERSKFYRLITKEEFDSLLKVFYETQNTIQEAAFEKEFRHAFLAYEKIAEAKAELKAKMNEWRAELDEVENEEWDEMANEESPISRPPMQEPFFMDRQSMLLDSEDRDELYTGAYPQSSRGEGNSAGGCLIAIVALVLILITLFFFWK</sequence>